<dbReference type="RefSeq" id="WP_227897749.1">
    <property type="nucleotide sequence ID" value="NZ_CP099467.1"/>
</dbReference>
<name>A0A9X1MHL1_9MICC</name>
<comment type="subcellular location">
    <subcellularLocation>
        <location evidence="1">Membrane</location>
        <topology evidence="1">Multi-pass membrane protein</topology>
    </subcellularLocation>
</comment>
<evidence type="ECO:0000259" key="6">
    <source>
        <dbReference type="Pfam" id="PF12698"/>
    </source>
</evidence>
<keyword evidence="3 5" id="KW-1133">Transmembrane helix</keyword>
<feature type="transmembrane region" description="Helical" evidence="5">
    <location>
        <begin position="367"/>
        <end position="388"/>
    </location>
</feature>
<evidence type="ECO:0000256" key="1">
    <source>
        <dbReference type="ARBA" id="ARBA00004141"/>
    </source>
</evidence>
<dbReference type="Pfam" id="PF12698">
    <property type="entry name" value="ABC2_membrane_3"/>
    <property type="match status" value="1"/>
</dbReference>
<dbReference type="GO" id="GO:0140359">
    <property type="term" value="F:ABC-type transporter activity"/>
    <property type="evidence" value="ECO:0007669"/>
    <property type="project" value="InterPro"/>
</dbReference>
<sequence>MAGHNLWTVTSFEFMRTVKKKTFWIGTLGVPVIIGIVMALLVLTQTEATRTADSQKHATVDFAFTDSSGLITDDLAASYGGTRTEDPVQALQDVREGRSQAYFAIPGDPAREEIEIHGKDLGVFESGTYGAVAGQMVSDAATAKIGSPELAALAGGGTTFTSTLYADGDETGGIYAVVPPLVFLAFFYAVMMFMGNQILNSTVEEKENRVTEMIRTTLAPKTLISGKILALMLTGLVQIGVIGIPAAGLFLTGGGGGGGGGAASEILARMDPQPGTMVTGAVLLAGSLLLFTATLMAIGAVVPTAKDANGLFSAITIVLFVPLYAFSLFVSDPDAVLVQVFLYFPFSAPVAAMLLNGLGFLTGTQAAVVAAELFIAGGIMMALAVKLFSHGNIRYHSRIPLKELMRSR</sequence>
<keyword evidence="8" id="KW-1185">Reference proteome</keyword>
<evidence type="ECO:0000313" key="8">
    <source>
        <dbReference type="Proteomes" id="UP001139158"/>
    </source>
</evidence>
<feature type="transmembrane region" description="Helical" evidence="5">
    <location>
        <begin position="336"/>
        <end position="355"/>
    </location>
</feature>
<accession>A0A9X1MHL1</accession>
<dbReference type="InterPro" id="IPR013525">
    <property type="entry name" value="ABC2_TM"/>
</dbReference>
<proteinExistence type="predicted"/>
<evidence type="ECO:0000256" key="3">
    <source>
        <dbReference type="ARBA" id="ARBA00022989"/>
    </source>
</evidence>
<dbReference type="Proteomes" id="UP001139158">
    <property type="component" value="Unassembled WGS sequence"/>
</dbReference>
<keyword evidence="2 5" id="KW-0812">Transmembrane</keyword>
<feature type="domain" description="ABC-2 type transporter transmembrane" evidence="6">
    <location>
        <begin position="21"/>
        <end position="385"/>
    </location>
</feature>
<evidence type="ECO:0000256" key="5">
    <source>
        <dbReference type="SAM" id="Phobius"/>
    </source>
</evidence>
<reference evidence="7" key="1">
    <citation type="submission" date="2021-10" db="EMBL/GenBank/DDBJ databases">
        <title>Novel species in genus Arthrobacter.</title>
        <authorList>
            <person name="Liu Y."/>
        </authorList>
    </citation>
    <scope>NUCLEOTIDE SEQUENCE</scope>
    <source>
        <strain evidence="7">Zg-Y453</strain>
    </source>
</reference>
<organism evidence="7 8">
    <name type="scientific">Arthrobacter caoxuetaonis</name>
    <dbReference type="NCBI Taxonomy" id="2886935"/>
    <lineage>
        <taxon>Bacteria</taxon>
        <taxon>Bacillati</taxon>
        <taxon>Actinomycetota</taxon>
        <taxon>Actinomycetes</taxon>
        <taxon>Micrococcales</taxon>
        <taxon>Micrococcaceae</taxon>
        <taxon>Arthrobacter</taxon>
    </lineage>
</organism>
<protein>
    <submittedName>
        <fullName evidence="7">ABC transporter permease</fullName>
    </submittedName>
</protein>
<feature type="transmembrane region" description="Helical" evidence="5">
    <location>
        <begin position="23"/>
        <end position="43"/>
    </location>
</feature>
<feature type="transmembrane region" description="Helical" evidence="5">
    <location>
        <begin position="228"/>
        <end position="251"/>
    </location>
</feature>
<evidence type="ECO:0000256" key="4">
    <source>
        <dbReference type="ARBA" id="ARBA00023136"/>
    </source>
</evidence>
<dbReference type="EMBL" id="JAJFZV010000020">
    <property type="protein sequence ID" value="MCC3299761.1"/>
    <property type="molecule type" value="Genomic_DNA"/>
</dbReference>
<gene>
    <name evidence="7" type="ORF">LJ757_18545</name>
</gene>
<feature type="transmembrane region" description="Helical" evidence="5">
    <location>
        <begin position="310"/>
        <end position="330"/>
    </location>
</feature>
<evidence type="ECO:0000313" key="7">
    <source>
        <dbReference type="EMBL" id="MCC3299761.1"/>
    </source>
</evidence>
<evidence type="ECO:0000256" key="2">
    <source>
        <dbReference type="ARBA" id="ARBA00022692"/>
    </source>
</evidence>
<feature type="transmembrane region" description="Helical" evidence="5">
    <location>
        <begin position="172"/>
        <end position="191"/>
    </location>
</feature>
<comment type="caution">
    <text evidence="7">The sequence shown here is derived from an EMBL/GenBank/DDBJ whole genome shotgun (WGS) entry which is preliminary data.</text>
</comment>
<feature type="transmembrane region" description="Helical" evidence="5">
    <location>
        <begin position="277"/>
        <end position="298"/>
    </location>
</feature>
<dbReference type="AlphaFoldDB" id="A0A9X1MHL1"/>
<keyword evidence="4 5" id="KW-0472">Membrane</keyword>
<dbReference type="GO" id="GO:0016020">
    <property type="term" value="C:membrane"/>
    <property type="evidence" value="ECO:0007669"/>
    <property type="project" value="UniProtKB-SubCell"/>
</dbReference>